<evidence type="ECO:0000256" key="1">
    <source>
        <dbReference type="ARBA" id="ARBA00038376"/>
    </source>
</evidence>
<protein>
    <recommendedName>
        <fullName evidence="2">NAD(P)-binding domain-containing protein</fullName>
    </recommendedName>
</protein>
<name>A0AAN9ULL3_9PEZI</name>
<dbReference type="AlphaFoldDB" id="A0AAN9ULL3"/>
<dbReference type="InterPro" id="IPR036291">
    <property type="entry name" value="NAD(P)-bd_dom_sf"/>
</dbReference>
<proteinExistence type="inferred from homology"/>
<comment type="similarity">
    <text evidence="1">Belongs to the avfA family.</text>
</comment>
<evidence type="ECO:0000313" key="4">
    <source>
        <dbReference type="Proteomes" id="UP001320420"/>
    </source>
</evidence>
<dbReference type="Pfam" id="PF13460">
    <property type="entry name" value="NAD_binding_10"/>
    <property type="match status" value="1"/>
</dbReference>
<dbReference type="PANTHER" id="PTHR43355:SF2">
    <property type="entry name" value="FLAVIN REDUCTASE (NADPH)"/>
    <property type="match status" value="1"/>
</dbReference>
<dbReference type="GO" id="GO:0042602">
    <property type="term" value="F:riboflavin reductase (NADPH) activity"/>
    <property type="evidence" value="ECO:0007669"/>
    <property type="project" value="TreeGrafter"/>
</dbReference>
<reference evidence="3 4" key="1">
    <citation type="submission" date="2024-02" db="EMBL/GenBank/DDBJ databases">
        <title>De novo assembly and annotation of 12 fungi associated with fruit tree decline syndrome in Ontario, Canada.</title>
        <authorList>
            <person name="Sulman M."/>
            <person name="Ellouze W."/>
            <person name="Ilyukhin E."/>
        </authorList>
    </citation>
    <scope>NUCLEOTIDE SEQUENCE [LARGE SCALE GENOMIC DNA]</scope>
    <source>
        <strain evidence="3 4">M11/M66-122</strain>
    </source>
</reference>
<dbReference type="GO" id="GO:0004074">
    <property type="term" value="F:biliverdin reductase [NAD(P)H] activity"/>
    <property type="evidence" value="ECO:0007669"/>
    <property type="project" value="TreeGrafter"/>
</dbReference>
<feature type="domain" description="NAD(P)-binding" evidence="2">
    <location>
        <begin position="10"/>
        <end position="244"/>
    </location>
</feature>
<dbReference type="Gene3D" id="3.40.50.720">
    <property type="entry name" value="NAD(P)-binding Rossmann-like Domain"/>
    <property type="match status" value="1"/>
</dbReference>
<dbReference type="Proteomes" id="UP001320420">
    <property type="component" value="Unassembled WGS sequence"/>
</dbReference>
<dbReference type="InterPro" id="IPR016040">
    <property type="entry name" value="NAD(P)-bd_dom"/>
</dbReference>
<organism evidence="3 4">
    <name type="scientific">Diatrype stigma</name>
    <dbReference type="NCBI Taxonomy" id="117547"/>
    <lineage>
        <taxon>Eukaryota</taxon>
        <taxon>Fungi</taxon>
        <taxon>Dikarya</taxon>
        <taxon>Ascomycota</taxon>
        <taxon>Pezizomycotina</taxon>
        <taxon>Sordariomycetes</taxon>
        <taxon>Xylariomycetidae</taxon>
        <taxon>Xylariales</taxon>
        <taxon>Diatrypaceae</taxon>
        <taxon>Diatrype</taxon>
    </lineage>
</organism>
<sequence length="266" mass="27816">MAPKTIAFFGASGGVGLAALKHSLAAGHHCIALCRNPSRLTAVLPPETTPNLTVLQGNVRDAGAVARCLLTTGDSDGDSSRLVDQVVFTVGSRPTKMMQLEDPHVCEAGMAAVLEAVADLRKRDASSSGGTRAPHIVACSSTGISRFGRDVPLPMVPLYHVGLRAPHADKRLMEDGLAASGEAFTIVRPSLLFDGGGSGGGDPDGTDTDTLIRVGVEDPGLGVLESKAVGYRISREDVGKWIARNLVLDEGEGMAKYRNKNVTVTY</sequence>
<dbReference type="SUPFAM" id="SSF51735">
    <property type="entry name" value="NAD(P)-binding Rossmann-fold domains"/>
    <property type="match status" value="1"/>
</dbReference>
<dbReference type="InterPro" id="IPR051606">
    <property type="entry name" value="Polyketide_Oxido-like"/>
</dbReference>
<accession>A0AAN9ULL3</accession>
<comment type="caution">
    <text evidence="3">The sequence shown here is derived from an EMBL/GenBank/DDBJ whole genome shotgun (WGS) entry which is preliminary data.</text>
</comment>
<keyword evidence="4" id="KW-1185">Reference proteome</keyword>
<gene>
    <name evidence="3" type="ORF">SLS62_008075</name>
</gene>
<dbReference type="PANTHER" id="PTHR43355">
    <property type="entry name" value="FLAVIN REDUCTASE (NADPH)"/>
    <property type="match status" value="1"/>
</dbReference>
<evidence type="ECO:0000259" key="2">
    <source>
        <dbReference type="Pfam" id="PF13460"/>
    </source>
</evidence>
<evidence type="ECO:0000313" key="3">
    <source>
        <dbReference type="EMBL" id="KAK7749966.1"/>
    </source>
</evidence>
<dbReference type="EMBL" id="JAKJXP020000072">
    <property type="protein sequence ID" value="KAK7749966.1"/>
    <property type="molecule type" value="Genomic_DNA"/>
</dbReference>